<dbReference type="Pfam" id="PF03965">
    <property type="entry name" value="Penicillinase_R"/>
    <property type="match status" value="1"/>
</dbReference>
<dbReference type="Gene3D" id="1.10.4040.10">
    <property type="entry name" value="Penicillinase repressor domain"/>
    <property type="match status" value="1"/>
</dbReference>
<dbReference type="EMBL" id="CP036269">
    <property type="protein sequence ID" value="QDT42988.1"/>
    <property type="molecule type" value="Genomic_DNA"/>
</dbReference>
<evidence type="ECO:0000256" key="3">
    <source>
        <dbReference type="ARBA" id="ARBA00023125"/>
    </source>
</evidence>
<dbReference type="RefSeq" id="WP_145217118.1">
    <property type="nucleotide sequence ID" value="NZ_CP036269.1"/>
</dbReference>
<protein>
    <submittedName>
        <fullName evidence="5">Penicillinase repressor</fullName>
    </submittedName>
</protein>
<gene>
    <name evidence="5" type="primary">blaI_6</name>
    <name evidence="5" type="ORF">Pan241w_30830</name>
</gene>
<comment type="similarity">
    <text evidence="1">Belongs to the BlaI transcriptional regulatory family.</text>
</comment>
<evidence type="ECO:0000313" key="6">
    <source>
        <dbReference type="Proteomes" id="UP000317171"/>
    </source>
</evidence>
<dbReference type="InterPro" id="IPR036388">
    <property type="entry name" value="WH-like_DNA-bd_sf"/>
</dbReference>
<proteinExistence type="inferred from homology"/>
<evidence type="ECO:0000256" key="4">
    <source>
        <dbReference type="ARBA" id="ARBA00023163"/>
    </source>
</evidence>
<dbReference type="KEGG" id="gaz:Pan241w_30830"/>
<keyword evidence="2" id="KW-0805">Transcription regulation</keyword>
<dbReference type="AlphaFoldDB" id="A0A517RGI8"/>
<evidence type="ECO:0000256" key="2">
    <source>
        <dbReference type="ARBA" id="ARBA00023015"/>
    </source>
</evidence>
<reference evidence="5 6" key="1">
    <citation type="submission" date="2019-02" db="EMBL/GenBank/DDBJ databases">
        <title>Deep-cultivation of Planctomycetes and their phenomic and genomic characterization uncovers novel biology.</title>
        <authorList>
            <person name="Wiegand S."/>
            <person name="Jogler M."/>
            <person name="Boedeker C."/>
            <person name="Pinto D."/>
            <person name="Vollmers J."/>
            <person name="Rivas-Marin E."/>
            <person name="Kohn T."/>
            <person name="Peeters S.H."/>
            <person name="Heuer A."/>
            <person name="Rast P."/>
            <person name="Oberbeckmann S."/>
            <person name="Bunk B."/>
            <person name="Jeske O."/>
            <person name="Meyerdierks A."/>
            <person name="Storesund J.E."/>
            <person name="Kallscheuer N."/>
            <person name="Luecker S."/>
            <person name="Lage O.M."/>
            <person name="Pohl T."/>
            <person name="Merkel B.J."/>
            <person name="Hornburger P."/>
            <person name="Mueller R.-W."/>
            <person name="Bruemmer F."/>
            <person name="Labrenz M."/>
            <person name="Spormann A.M."/>
            <person name="Op den Camp H."/>
            <person name="Overmann J."/>
            <person name="Amann R."/>
            <person name="Jetten M.S.M."/>
            <person name="Mascher T."/>
            <person name="Medema M.H."/>
            <person name="Devos D.P."/>
            <person name="Kaster A.-K."/>
            <person name="Ovreas L."/>
            <person name="Rohde M."/>
            <person name="Galperin M.Y."/>
            <person name="Jogler C."/>
        </authorList>
    </citation>
    <scope>NUCLEOTIDE SEQUENCE [LARGE SCALE GENOMIC DNA]</scope>
    <source>
        <strain evidence="5 6">Pan241w</strain>
    </source>
</reference>
<organism evidence="5 6">
    <name type="scientific">Gimesia alba</name>
    <dbReference type="NCBI Taxonomy" id="2527973"/>
    <lineage>
        <taxon>Bacteria</taxon>
        <taxon>Pseudomonadati</taxon>
        <taxon>Planctomycetota</taxon>
        <taxon>Planctomycetia</taxon>
        <taxon>Planctomycetales</taxon>
        <taxon>Planctomycetaceae</taxon>
        <taxon>Gimesia</taxon>
    </lineage>
</organism>
<evidence type="ECO:0000256" key="1">
    <source>
        <dbReference type="ARBA" id="ARBA00011046"/>
    </source>
</evidence>
<dbReference type="InterPro" id="IPR036390">
    <property type="entry name" value="WH_DNA-bd_sf"/>
</dbReference>
<dbReference type="InterPro" id="IPR005650">
    <property type="entry name" value="BlaI_family"/>
</dbReference>
<dbReference type="GO" id="GO:0045892">
    <property type="term" value="P:negative regulation of DNA-templated transcription"/>
    <property type="evidence" value="ECO:0007669"/>
    <property type="project" value="InterPro"/>
</dbReference>
<evidence type="ECO:0000313" key="5">
    <source>
        <dbReference type="EMBL" id="QDT42988.1"/>
    </source>
</evidence>
<keyword evidence="6" id="KW-1185">Reference proteome</keyword>
<keyword evidence="3" id="KW-0238">DNA-binding</keyword>
<dbReference type="OrthoDB" id="280196at2"/>
<dbReference type="Gene3D" id="1.10.10.10">
    <property type="entry name" value="Winged helix-like DNA-binding domain superfamily/Winged helix DNA-binding domain"/>
    <property type="match status" value="1"/>
</dbReference>
<dbReference type="PIRSF" id="PIRSF019455">
    <property type="entry name" value="CopR_AtkY"/>
    <property type="match status" value="1"/>
</dbReference>
<dbReference type="GO" id="GO:0003677">
    <property type="term" value="F:DNA binding"/>
    <property type="evidence" value="ECO:0007669"/>
    <property type="project" value="UniProtKB-KW"/>
</dbReference>
<dbReference type="Proteomes" id="UP000317171">
    <property type="component" value="Chromosome"/>
</dbReference>
<sequence length="132" mass="15387">MARPRAKELTERELEVMHVFWDETQAESGIELTVSDVRDSLQKSGRELAYTTVATLVRILVEKDFLKQTNEERPFLYRAVRSFDEVSGNLLGDMIQKVFGGSREKLLLRLMDERKLTRKELKALEDILREKS</sequence>
<keyword evidence="4" id="KW-0804">Transcription</keyword>
<accession>A0A517RGI8</accession>
<dbReference type="SUPFAM" id="SSF46785">
    <property type="entry name" value="Winged helix' DNA-binding domain"/>
    <property type="match status" value="1"/>
</dbReference>
<name>A0A517RGI8_9PLAN</name>